<organism evidence="2 3">
    <name type="scientific">Methylobacterium organophilum</name>
    <dbReference type="NCBI Taxonomy" id="410"/>
    <lineage>
        <taxon>Bacteria</taxon>
        <taxon>Pseudomonadati</taxon>
        <taxon>Pseudomonadota</taxon>
        <taxon>Alphaproteobacteria</taxon>
        <taxon>Hyphomicrobiales</taxon>
        <taxon>Methylobacteriaceae</taxon>
        <taxon>Methylobacterium</taxon>
    </lineage>
</organism>
<keyword evidence="3" id="KW-1185">Reference proteome</keyword>
<reference evidence="2" key="2">
    <citation type="submission" date="2021-08" db="EMBL/GenBank/DDBJ databases">
        <authorList>
            <person name="Tani A."/>
            <person name="Ola A."/>
            <person name="Ogura Y."/>
            <person name="Katsura K."/>
            <person name="Hayashi T."/>
        </authorList>
    </citation>
    <scope>NUCLEOTIDE SEQUENCE</scope>
    <source>
        <strain evidence="2">NBRC 15689</strain>
    </source>
</reference>
<accession>A0ABQ4TC56</accession>
<sequence>MKAIALAALTAALTSAAPAAAQTTASPHGFTVQVSLSPKALKKLTDLSESVTVSSFYYYERARKPTRAEIKRAQADGQEPGAYEIAGDTVTIPAAGGLAEMPGFGVNAADATSIDENPIKVNINVYSARKAAPDNLLDCDLFADTVTAARAKPISITCRLIGES</sequence>
<dbReference type="EMBL" id="BPQV01000012">
    <property type="protein sequence ID" value="GJE28903.1"/>
    <property type="molecule type" value="Genomic_DNA"/>
</dbReference>
<proteinExistence type="predicted"/>
<evidence type="ECO:0000313" key="2">
    <source>
        <dbReference type="EMBL" id="GJE28903.1"/>
    </source>
</evidence>
<evidence type="ECO:0000313" key="3">
    <source>
        <dbReference type="Proteomes" id="UP001055156"/>
    </source>
</evidence>
<comment type="caution">
    <text evidence="2">The sequence shown here is derived from an EMBL/GenBank/DDBJ whole genome shotgun (WGS) entry which is preliminary data.</text>
</comment>
<protein>
    <submittedName>
        <fullName evidence="2">Uncharacterized protein</fullName>
    </submittedName>
</protein>
<name>A0ABQ4TC56_METOR</name>
<dbReference type="RefSeq" id="WP_238312923.1">
    <property type="nucleotide sequence ID" value="NZ_BPQV01000012.1"/>
</dbReference>
<feature type="signal peptide" evidence="1">
    <location>
        <begin position="1"/>
        <end position="21"/>
    </location>
</feature>
<evidence type="ECO:0000256" key="1">
    <source>
        <dbReference type="SAM" id="SignalP"/>
    </source>
</evidence>
<reference evidence="2" key="1">
    <citation type="journal article" date="2021" name="Front. Microbiol.">
        <title>Comprehensive Comparative Genomics and Phenotyping of Methylobacterium Species.</title>
        <authorList>
            <person name="Alessa O."/>
            <person name="Ogura Y."/>
            <person name="Fujitani Y."/>
            <person name="Takami H."/>
            <person name="Hayashi T."/>
            <person name="Sahin N."/>
            <person name="Tani A."/>
        </authorList>
    </citation>
    <scope>NUCLEOTIDE SEQUENCE</scope>
    <source>
        <strain evidence="2">NBRC 15689</strain>
    </source>
</reference>
<keyword evidence="1" id="KW-0732">Signal</keyword>
<dbReference type="Proteomes" id="UP001055156">
    <property type="component" value="Unassembled WGS sequence"/>
</dbReference>
<gene>
    <name evidence="2" type="ORF">LKMONMHP_3777</name>
</gene>
<feature type="chain" id="PRO_5046141572" evidence="1">
    <location>
        <begin position="22"/>
        <end position="164"/>
    </location>
</feature>